<feature type="transmembrane region" description="Helical" evidence="9">
    <location>
        <begin position="189"/>
        <end position="206"/>
    </location>
</feature>
<dbReference type="NCBIfam" id="NF001961">
    <property type="entry name" value="PRK00733.3-6"/>
    <property type="match status" value="1"/>
</dbReference>
<feature type="transmembrane region" description="Helical" evidence="9">
    <location>
        <begin position="345"/>
        <end position="365"/>
    </location>
</feature>
<dbReference type="GO" id="GO:0030955">
    <property type="term" value="F:potassium ion binding"/>
    <property type="evidence" value="ECO:0007669"/>
    <property type="project" value="UniProtKB-UniRule"/>
</dbReference>
<gene>
    <name evidence="9" type="primary">hppA</name>
    <name evidence="10" type="ORF">G3M78_03250</name>
</gene>
<keyword evidence="9" id="KW-1003">Cell membrane</keyword>
<keyword evidence="10" id="KW-0378">Hydrolase</keyword>
<evidence type="ECO:0000256" key="9">
    <source>
        <dbReference type="HAMAP-Rule" id="MF_01129"/>
    </source>
</evidence>
<keyword evidence="6 9" id="KW-1133">Transmembrane helix</keyword>
<keyword evidence="9" id="KW-0915">Sodium</keyword>
<keyword evidence="9" id="KW-0630">Potassium</keyword>
<keyword evidence="8 9" id="KW-0472">Membrane</keyword>
<feature type="transmembrane region" description="Helical" evidence="9">
    <location>
        <begin position="671"/>
        <end position="690"/>
    </location>
</feature>
<dbReference type="EMBL" id="CP048620">
    <property type="protein sequence ID" value="QPJ64464.1"/>
    <property type="molecule type" value="Genomic_DNA"/>
</dbReference>
<dbReference type="GO" id="GO:0009678">
    <property type="term" value="F:diphosphate hydrolysis-driven proton transmembrane transporter activity"/>
    <property type="evidence" value="ECO:0007669"/>
    <property type="project" value="UniProtKB-UniRule"/>
</dbReference>
<keyword evidence="5 9" id="KW-1278">Translocase</keyword>
<keyword evidence="3 9" id="KW-0812">Transmembrane</keyword>
<dbReference type="Proteomes" id="UP000594464">
    <property type="component" value="Chromosome"/>
</dbReference>
<evidence type="ECO:0000313" key="10">
    <source>
        <dbReference type="EMBL" id="QPJ64464.1"/>
    </source>
</evidence>
<dbReference type="AlphaFoldDB" id="A0A7T0C0T7"/>
<dbReference type="HAMAP" id="MF_01129">
    <property type="entry name" value="PPase_energized_pump"/>
    <property type="match status" value="1"/>
</dbReference>
<comment type="catalytic activity">
    <reaction evidence="9">
        <text>Na(+)(in) + diphosphate + H2O = Na(+)(out) + 2 phosphate + H(+)</text>
        <dbReference type="Rhea" id="RHEA:57884"/>
        <dbReference type="ChEBI" id="CHEBI:15377"/>
        <dbReference type="ChEBI" id="CHEBI:15378"/>
        <dbReference type="ChEBI" id="CHEBI:29101"/>
        <dbReference type="ChEBI" id="CHEBI:33019"/>
        <dbReference type="ChEBI" id="CHEBI:43474"/>
        <dbReference type="EC" id="7.2.3.1"/>
    </reaction>
</comment>
<proteinExistence type="inferred from homology"/>
<feature type="transmembrane region" description="Helical" evidence="9">
    <location>
        <begin position="420"/>
        <end position="440"/>
    </location>
</feature>
<comment type="function">
    <text evidence="9">Sodium pump that utilizes the energy of pyrophosphate hydrolysis as the driving force for Na(+) movement across the membrane.</text>
</comment>
<evidence type="ECO:0000256" key="8">
    <source>
        <dbReference type="ARBA" id="ARBA00023136"/>
    </source>
</evidence>
<comment type="caution">
    <text evidence="9">Lacks conserved residue(s) required for the propagation of feature annotation.</text>
</comment>
<comment type="activity regulation">
    <text evidence="9">Requires K(+) for maximal activity.</text>
</comment>
<dbReference type="PIRSF" id="PIRSF001265">
    <property type="entry name" value="H+-PPase"/>
    <property type="match status" value="1"/>
</dbReference>
<evidence type="ECO:0000256" key="7">
    <source>
        <dbReference type="ARBA" id="ARBA00023065"/>
    </source>
</evidence>
<feature type="transmembrane region" description="Helical" evidence="9">
    <location>
        <begin position="515"/>
        <end position="535"/>
    </location>
</feature>
<feature type="transmembrane region" description="Helical" evidence="9">
    <location>
        <begin position="9"/>
        <end position="27"/>
    </location>
</feature>
<dbReference type="GO" id="GO:0006814">
    <property type="term" value="P:sodium ion transport"/>
    <property type="evidence" value="ECO:0007669"/>
    <property type="project" value="UniProtKB-UniRule"/>
</dbReference>
<sequence length="691" mass="70800">MLKEYSGELTFVGISALIYVIMAAFGLSGSYSYLAFVFGFFGLIVAWKIFESVDDEPEGNEKMREIADMIHEGAMVFLSREYRILAYFVGGVFFILVALISSQQGLWIGFWTGVAYVLGAGCSMAAGFFGMNAATTANVRTSQAANDGGQAKALTIAFNGGAVMGLCVASLGLVGVGGLFLLFARGESISIISGFAMGASTIALFARVGGGIYTKTADVGSDLVGKVEAGIPEDDPRNPGVIADNVGDCVGDTAGLGADIFESYVGSMIATIVIGATMASMRFEYMALPIIIAMVGLIASIVGIRAMVTLAEQDPAAALRNCTFVSAGAMLFVSFIVIKVMGLPTAVFGALAVGCFAGIAIGLITEYYTAGSPVVRIAESSKTGVATVMITGLAVAMESCAAPIIMIASAIFFGAKCAGLYGVALAAVGMLATVGITMSVDAYGPIADNAGGISEMAGLGEETRKITDGLDAVGNTTAAIGKGFAIGSAALTALALFSAYTQAAHIDSIDITKTTVVIGVFLGGVVPYFVAALTMTSVGNAAFKMVEEIRRQFREIPGLMEGTAKPDSARCIDISTQAALKEMVLPGVTAIVTPIVIGYVFGAEALGGMLMGATLSGVLLALFMSNGGGAWDNAKKYVESGHLGGKGSDAHHATVVGDTVGDPLKDTSGPAMNILIKLMSIVSLVMAPLFL</sequence>
<dbReference type="InterPro" id="IPR004131">
    <property type="entry name" value="PPase-energised_H-pump"/>
</dbReference>
<comment type="similarity">
    <text evidence="9">Belongs to the H(+)-translocating pyrophosphatase (TC 3.A.10) family. K(+)-stimulated subfamily.</text>
</comment>
<dbReference type="NCBIfam" id="NF001960">
    <property type="entry name" value="PRK00733.3-5"/>
    <property type="match status" value="1"/>
</dbReference>
<protein>
    <recommendedName>
        <fullName evidence="9">Putative K(+)-stimulated pyrophosphate-energized sodium pump</fullName>
        <ecNumber evidence="9">7.2.3.1</ecNumber>
    </recommendedName>
    <alternativeName>
        <fullName evidence="9">Membrane-bound sodium-translocating pyrophosphatase</fullName>
    </alternativeName>
    <alternativeName>
        <fullName evidence="9">Pyrophosphate-energized inorganic pyrophosphatase</fullName>
        <shortName evidence="9">Na(+)-PPase</shortName>
    </alternativeName>
</protein>
<comment type="subcellular location">
    <subcellularLocation>
        <location evidence="9">Cell membrane</location>
        <topology evidence="9">Multi-pass membrane protein</topology>
    </subcellularLocation>
    <subcellularLocation>
        <location evidence="1">Endomembrane system</location>
        <topology evidence="1">Multi-pass membrane protein</topology>
    </subcellularLocation>
</comment>
<feature type="transmembrane region" description="Helical" evidence="9">
    <location>
        <begin position="84"/>
        <end position="102"/>
    </location>
</feature>
<feature type="transmembrane region" description="Helical" evidence="9">
    <location>
        <begin position="156"/>
        <end position="183"/>
    </location>
</feature>
<dbReference type="GO" id="GO:0004427">
    <property type="term" value="F:inorganic diphosphate phosphatase activity"/>
    <property type="evidence" value="ECO:0007669"/>
    <property type="project" value="UniProtKB-UniRule"/>
</dbReference>
<reference evidence="11" key="1">
    <citation type="submission" date="2020-02" db="EMBL/GenBank/DDBJ databases">
        <title>Genomic and physiological characterization of two novel Nitrospinaceae genera.</title>
        <authorList>
            <person name="Mueller A.J."/>
            <person name="Jung M.-Y."/>
            <person name="Strachan C.R."/>
            <person name="Herbold C.W."/>
            <person name="Kirkegaard R.H."/>
            <person name="Daims H."/>
        </authorList>
    </citation>
    <scope>NUCLEOTIDE SEQUENCE [LARGE SCALE GENOMIC DNA]</scope>
</reference>
<accession>A0A7T0C0T7</accession>
<feature type="transmembrane region" description="Helical" evidence="9">
    <location>
        <begin position="484"/>
        <end position="503"/>
    </location>
</feature>
<feature type="transmembrane region" description="Helical" evidence="9">
    <location>
        <begin position="318"/>
        <end position="338"/>
    </location>
</feature>
<dbReference type="GO" id="GO:0005886">
    <property type="term" value="C:plasma membrane"/>
    <property type="evidence" value="ECO:0007669"/>
    <property type="project" value="UniProtKB-SubCell"/>
</dbReference>
<feature type="transmembrane region" description="Helical" evidence="9">
    <location>
        <begin position="108"/>
        <end position="135"/>
    </location>
</feature>
<evidence type="ECO:0000256" key="5">
    <source>
        <dbReference type="ARBA" id="ARBA00022967"/>
    </source>
</evidence>
<evidence type="ECO:0000256" key="3">
    <source>
        <dbReference type="ARBA" id="ARBA00022692"/>
    </source>
</evidence>
<comment type="cofactor">
    <cofactor evidence="9">
        <name>Mg(2+)</name>
        <dbReference type="ChEBI" id="CHEBI:18420"/>
    </cofactor>
</comment>
<keyword evidence="4 9" id="KW-0460">Magnesium</keyword>
<organism evidence="10 11">
    <name type="scientific">Candidatus Nitrohelix vancouverensis</name>
    <dbReference type="NCBI Taxonomy" id="2705534"/>
    <lineage>
        <taxon>Bacteria</taxon>
        <taxon>Pseudomonadati</taxon>
        <taxon>Nitrospinota/Tectimicrobiota group</taxon>
        <taxon>Nitrospinota</taxon>
        <taxon>Nitrospinia</taxon>
        <taxon>Nitrospinales</taxon>
        <taxon>Nitrospinaceae</taxon>
        <taxon>Candidatus Nitrohelix</taxon>
    </lineage>
</organism>
<feature type="transmembrane region" description="Helical" evidence="9">
    <location>
        <begin position="583"/>
        <end position="602"/>
    </location>
</feature>
<feature type="site" description="Determinant of potassium dependence" evidence="9">
    <location>
        <position position="478"/>
    </location>
</feature>
<dbReference type="Pfam" id="PF03030">
    <property type="entry name" value="H_PPase"/>
    <property type="match status" value="1"/>
</dbReference>
<evidence type="ECO:0000256" key="6">
    <source>
        <dbReference type="ARBA" id="ARBA00022989"/>
    </source>
</evidence>
<dbReference type="NCBIfam" id="TIGR01104">
    <property type="entry name" value="V_PPase"/>
    <property type="match status" value="1"/>
</dbReference>
<keyword evidence="2 9" id="KW-0813">Transport</keyword>
<feature type="transmembrane region" description="Helical" evidence="9">
    <location>
        <begin position="609"/>
        <end position="631"/>
    </location>
</feature>
<name>A0A7T0C0T7_9BACT</name>
<feature type="transmembrane region" description="Helical" evidence="9">
    <location>
        <begin position="33"/>
        <end position="50"/>
    </location>
</feature>
<dbReference type="KEGG" id="nva:G3M78_03250"/>
<dbReference type="GO" id="GO:0012505">
    <property type="term" value="C:endomembrane system"/>
    <property type="evidence" value="ECO:0007669"/>
    <property type="project" value="UniProtKB-SubCell"/>
</dbReference>
<dbReference type="EC" id="7.2.3.1" evidence="9"/>
<evidence type="ECO:0000256" key="1">
    <source>
        <dbReference type="ARBA" id="ARBA00004127"/>
    </source>
</evidence>
<dbReference type="GO" id="GO:0000287">
    <property type="term" value="F:magnesium ion binding"/>
    <property type="evidence" value="ECO:0007669"/>
    <property type="project" value="UniProtKB-UniRule"/>
</dbReference>
<feature type="transmembrane region" description="Helical" evidence="9">
    <location>
        <begin position="285"/>
        <end position="306"/>
    </location>
</feature>
<dbReference type="PANTHER" id="PTHR31998">
    <property type="entry name" value="K(+)-INSENSITIVE PYROPHOSPHATE-ENERGIZED PROTON PUMP"/>
    <property type="match status" value="1"/>
</dbReference>
<comment type="subunit">
    <text evidence="9">Homodimer.</text>
</comment>
<keyword evidence="9" id="KW-0739">Sodium transport</keyword>
<feature type="transmembrane region" description="Helical" evidence="9">
    <location>
        <begin position="385"/>
        <end position="413"/>
    </location>
</feature>
<evidence type="ECO:0000256" key="2">
    <source>
        <dbReference type="ARBA" id="ARBA00022448"/>
    </source>
</evidence>
<evidence type="ECO:0000256" key="4">
    <source>
        <dbReference type="ARBA" id="ARBA00022842"/>
    </source>
</evidence>
<keyword evidence="7 9" id="KW-0406">Ion transport</keyword>
<evidence type="ECO:0000313" key="11">
    <source>
        <dbReference type="Proteomes" id="UP000594464"/>
    </source>
</evidence>